<sequence>MDKLLNKKIKVKQSNELTEAAYYLSLKAKRVLWLCLMQTYFTASVSEDDDEMAVLGDSTFKVKVADYEQIFQVSRNQAIKDVKEGVFELSRSAVIFYPKEGSFDGTVAKLAMRQPFVLFKGLTFQKLCLPGAFRPGDHHNKMLRPGLCVVHASPQYL</sequence>
<comment type="similarity">
    <text evidence="1">Belongs to the initiator RepB protein family.</text>
</comment>
<name>A0A679FGN7_KLEPN</name>
<dbReference type="Pfam" id="PF01051">
    <property type="entry name" value="Rep3_N"/>
    <property type="match status" value="1"/>
</dbReference>
<dbReference type="InterPro" id="IPR036388">
    <property type="entry name" value="WH-like_DNA-bd_sf"/>
</dbReference>
<accession>A0A679FGN7</accession>
<dbReference type="AlphaFoldDB" id="A0A679FGN7"/>
<dbReference type="GO" id="GO:0006270">
    <property type="term" value="P:DNA replication initiation"/>
    <property type="evidence" value="ECO:0007669"/>
    <property type="project" value="InterPro"/>
</dbReference>
<evidence type="ECO:0000256" key="1">
    <source>
        <dbReference type="ARBA" id="ARBA00038283"/>
    </source>
</evidence>
<organism evidence="3">
    <name type="scientific">Klebsiella pneumoniae</name>
    <dbReference type="NCBI Taxonomy" id="573"/>
    <lineage>
        <taxon>Bacteria</taxon>
        <taxon>Pseudomonadati</taxon>
        <taxon>Pseudomonadota</taxon>
        <taxon>Gammaproteobacteria</taxon>
        <taxon>Enterobacterales</taxon>
        <taxon>Enterobacteriaceae</taxon>
        <taxon>Klebsiella/Raoultella group</taxon>
        <taxon>Klebsiella</taxon>
        <taxon>Klebsiella pneumoniae complex</taxon>
    </lineage>
</organism>
<feature type="domain" description="Initiator Rep protein WH1" evidence="2">
    <location>
        <begin position="10"/>
        <end position="99"/>
    </location>
</feature>
<protein>
    <recommendedName>
        <fullName evidence="2">Initiator Rep protein WH1 domain-containing protein</fullName>
    </recommendedName>
</protein>
<dbReference type="RefSeq" id="WP_228720450.1">
    <property type="nucleotide sequence ID" value="NZ_AP022358.1"/>
</dbReference>
<evidence type="ECO:0000259" key="2">
    <source>
        <dbReference type="Pfam" id="PF01051"/>
    </source>
</evidence>
<geneLocation type="plasmid" evidence="3">
    <name>pE278_IMP6</name>
</geneLocation>
<dbReference type="InterPro" id="IPR036390">
    <property type="entry name" value="WH_DNA-bd_sf"/>
</dbReference>
<keyword evidence="3" id="KW-0614">Plasmid</keyword>
<dbReference type="SUPFAM" id="SSF46785">
    <property type="entry name" value="Winged helix' DNA-binding domain"/>
    <property type="match status" value="1"/>
</dbReference>
<dbReference type="EMBL" id="AP022358">
    <property type="protein sequence ID" value="BBU78312.1"/>
    <property type="molecule type" value="Genomic_DNA"/>
</dbReference>
<dbReference type="InterPro" id="IPR000525">
    <property type="entry name" value="Initiator_Rep_WH1"/>
</dbReference>
<evidence type="ECO:0000313" key="3">
    <source>
        <dbReference type="EMBL" id="BBU78312.1"/>
    </source>
</evidence>
<dbReference type="Gene3D" id="1.10.10.10">
    <property type="entry name" value="Winged helix-like DNA-binding domain superfamily/Winged helix DNA-binding domain"/>
    <property type="match status" value="1"/>
</dbReference>
<reference evidence="3" key="1">
    <citation type="submission" date="2020-01" db="EMBL/GenBank/DDBJ databases">
        <title>Dynamics of blaIMP-6 dissemination in carbapenem resistant Enterobacteriacea isolated from regional surveillance in Osaka, Japan.</title>
        <authorList>
            <person name="Abe R."/>
            <person name="Akeda Y."/>
            <person name="Sugawara Y."/>
            <person name="Yamamoto N."/>
            <person name="Tomono K."/>
            <person name="Takeuchi D."/>
            <person name="Kawahara R."/>
            <person name="Hamada S."/>
        </authorList>
    </citation>
    <scope>NUCLEOTIDE SEQUENCE</scope>
    <source>
        <strain evidence="3">E278</strain>
        <plasmid evidence="3">pE278_IMP6</plasmid>
    </source>
</reference>
<proteinExistence type="inferred from homology"/>
<dbReference type="GO" id="GO:0003887">
    <property type="term" value="F:DNA-directed DNA polymerase activity"/>
    <property type="evidence" value="ECO:0007669"/>
    <property type="project" value="InterPro"/>
</dbReference>
<gene>
    <name evidence="3" type="ORF">EIMP278_0790</name>
</gene>